<dbReference type="EMBL" id="FNCW01000002">
    <property type="protein sequence ID" value="SDG47414.1"/>
    <property type="molecule type" value="Genomic_DNA"/>
</dbReference>
<name>A0A1G7UIS8_9FLAO</name>
<keyword evidence="4 6" id="KW-0808">Transferase</keyword>
<dbReference type="AlphaFoldDB" id="A0A1G7UIS8"/>
<keyword evidence="5" id="KW-0472">Membrane</keyword>
<keyword evidence="3 6" id="KW-0328">Glycosyltransferase</keyword>
<keyword evidence="1" id="KW-1003">Cell membrane</keyword>
<keyword evidence="2" id="KW-0997">Cell inner membrane</keyword>
<keyword evidence="7" id="KW-1185">Reference proteome</keyword>
<dbReference type="RefSeq" id="WP_093365012.1">
    <property type="nucleotide sequence ID" value="NZ_FNCW01000002.1"/>
</dbReference>
<dbReference type="GO" id="GO:0009246">
    <property type="term" value="P:enterobacterial common antigen biosynthetic process"/>
    <property type="evidence" value="ECO:0007669"/>
    <property type="project" value="InterPro"/>
</dbReference>
<dbReference type="STRING" id="470826.SAMN04488027_102104"/>
<dbReference type="Proteomes" id="UP000199296">
    <property type="component" value="Unassembled WGS sequence"/>
</dbReference>
<evidence type="ECO:0000256" key="1">
    <source>
        <dbReference type="ARBA" id="ARBA00022475"/>
    </source>
</evidence>
<organism evidence="6 7">
    <name type="scientific">Psychroflexus sediminis</name>
    <dbReference type="NCBI Taxonomy" id="470826"/>
    <lineage>
        <taxon>Bacteria</taxon>
        <taxon>Pseudomonadati</taxon>
        <taxon>Bacteroidota</taxon>
        <taxon>Flavobacteriia</taxon>
        <taxon>Flavobacteriales</taxon>
        <taxon>Flavobacteriaceae</taxon>
        <taxon>Psychroflexus</taxon>
    </lineage>
</organism>
<evidence type="ECO:0000256" key="5">
    <source>
        <dbReference type="ARBA" id="ARBA00023136"/>
    </source>
</evidence>
<proteinExistence type="predicted"/>
<dbReference type="Pfam" id="PF07429">
    <property type="entry name" value="Glyco_transf_56"/>
    <property type="match status" value="1"/>
</dbReference>
<gene>
    <name evidence="6" type="ORF">SAMN04488027_102104</name>
</gene>
<sequence>MSFTKKNKFIHIAKDEKFINSAYWQFEQVVPGQNVFYILVDDLSPDKLKYLSLRENMILIKNDLVSMREFLESIKTFTHFIFHGLGYESSIIFNRLPEGSIRYWMLFGIEFYQNQYLYDNNNLFGGETNLLYKRSLSKFRSLKTLFKAKYYRINKKTKIPELEIKEAIENADFLGIFYKEEFNFIKSRIKNEKLEHLKFSYYPIEKMLNDAEAFVSGNNILLGNSASYTNNHLEVLNLLSNLNISDKKVICPLSYGDEYYAKTIIKEGRNKLKNSFEALNDFIPLHKYNSYLEQCGFVIMNHYRQQAVGNVMTMLWMGAKVFLDDRNTLYHYLKRINVNVFNIKHDLNQKELSHLLNREQRLHNRKILLDEIGQEILQKEFKIFLAQHFRDES</sequence>
<evidence type="ECO:0000256" key="2">
    <source>
        <dbReference type="ARBA" id="ARBA00022519"/>
    </source>
</evidence>
<dbReference type="InterPro" id="IPR009993">
    <property type="entry name" value="WecF"/>
</dbReference>
<reference evidence="6 7" key="1">
    <citation type="submission" date="2016-10" db="EMBL/GenBank/DDBJ databases">
        <authorList>
            <person name="de Groot N.N."/>
        </authorList>
    </citation>
    <scope>NUCLEOTIDE SEQUENCE [LARGE SCALE GENOMIC DNA]</scope>
    <source>
        <strain evidence="6 7">DSM 19803</strain>
    </source>
</reference>
<evidence type="ECO:0000313" key="7">
    <source>
        <dbReference type="Proteomes" id="UP000199296"/>
    </source>
</evidence>
<dbReference type="OrthoDB" id="1083028at2"/>
<accession>A0A1G7UIS8</accession>
<protein>
    <submittedName>
        <fullName evidence="6">4-alpha-L-fucosyltransferase glycosyl transferase group 56</fullName>
    </submittedName>
</protein>
<evidence type="ECO:0000256" key="4">
    <source>
        <dbReference type="ARBA" id="ARBA00022679"/>
    </source>
</evidence>
<evidence type="ECO:0000256" key="3">
    <source>
        <dbReference type="ARBA" id="ARBA00022676"/>
    </source>
</evidence>
<evidence type="ECO:0000313" key="6">
    <source>
        <dbReference type="EMBL" id="SDG47414.1"/>
    </source>
</evidence>
<dbReference type="GO" id="GO:0008417">
    <property type="term" value="F:fucosyltransferase activity"/>
    <property type="evidence" value="ECO:0007669"/>
    <property type="project" value="InterPro"/>
</dbReference>